<name>A0ABQ9JT49_9CUCU</name>
<dbReference type="EMBL" id="JAPWTJ010000229">
    <property type="protein sequence ID" value="KAJ8980837.1"/>
    <property type="molecule type" value="Genomic_DNA"/>
</dbReference>
<dbReference type="Pfam" id="PF18701">
    <property type="entry name" value="DUF5641"/>
    <property type="match status" value="2"/>
</dbReference>
<dbReference type="InterPro" id="IPR040676">
    <property type="entry name" value="DUF5641"/>
</dbReference>
<feature type="domain" description="DUF5641" evidence="2">
    <location>
        <begin position="978"/>
        <end position="1039"/>
    </location>
</feature>
<dbReference type="PANTHER" id="PTHR47331">
    <property type="entry name" value="PHD-TYPE DOMAIN-CONTAINING PROTEIN"/>
    <property type="match status" value="1"/>
</dbReference>
<keyword evidence="4" id="KW-1185">Reference proteome</keyword>
<dbReference type="InterPro" id="IPR041588">
    <property type="entry name" value="Integrase_H2C2"/>
</dbReference>
<proteinExistence type="predicted"/>
<dbReference type="InterPro" id="IPR005312">
    <property type="entry name" value="DUF1759"/>
</dbReference>
<organism evidence="3 4">
    <name type="scientific">Molorchus minor</name>
    <dbReference type="NCBI Taxonomy" id="1323400"/>
    <lineage>
        <taxon>Eukaryota</taxon>
        <taxon>Metazoa</taxon>
        <taxon>Ecdysozoa</taxon>
        <taxon>Arthropoda</taxon>
        <taxon>Hexapoda</taxon>
        <taxon>Insecta</taxon>
        <taxon>Pterygota</taxon>
        <taxon>Neoptera</taxon>
        <taxon>Endopterygota</taxon>
        <taxon>Coleoptera</taxon>
        <taxon>Polyphaga</taxon>
        <taxon>Cucujiformia</taxon>
        <taxon>Chrysomeloidea</taxon>
        <taxon>Cerambycidae</taxon>
        <taxon>Lamiinae</taxon>
        <taxon>Monochamini</taxon>
        <taxon>Molorchus</taxon>
    </lineage>
</organism>
<dbReference type="PANTHER" id="PTHR47331:SF2">
    <property type="match status" value="1"/>
</dbReference>
<dbReference type="Pfam" id="PF03564">
    <property type="entry name" value="DUF1759"/>
    <property type="match status" value="1"/>
</dbReference>
<comment type="caution">
    <text evidence="3">The sequence shown here is derived from an EMBL/GenBank/DDBJ whole genome shotgun (WGS) entry which is preliminary data.</text>
</comment>
<gene>
    <name evidence="3" type="ORF">NQ317_018417</name>
</gene>
<dbReference type="InterPro" id="IPR008042">
    <property type="entry name" value="Retrotrans_Pao"/>
</dbReference>
<evidence type="ECO:0008006" key="5">
    <source>
        <dbReference type="Google" id="ProtNLM"/>
    </source>
</evidence>
<dbReference type="Gene3D" id="3.30.420.10">
    <property type="entry name" value="Ribonuclease H-like superfamily/Ribonuclease H"/>
    <property type="match status" value="1"/>
</dbReference>
<dbReference type="InterPro" id="IPR036397">
    <property type="entry name" value="RNaseH_sf"/>
</dbReference>
<feature type="domain" description="Integrase zinc-binding" evidence="1">
    <location>
        <begin position="500"/>
        <end position="549"/>
    </location>
</feature>
<evidence type="ECO:0000259" key="2">
    <source>
        <dbReference type="Pfam" id="PF18701"/>
    </source>
</evidence>
<dbReference type="Pfam" id="PF05380">
    <property type="entry name" value="Peptidase_A17"/>
    <property type="match status" value="1"/>
</dbReference>
<feature type="domain" description="DUF5641" evidence="2">
    <location>
        <begin position="685"/>
        <end position="775"/>
    </location>
</feature>
<sequence>MQYFEKTLTRDKQGRYIVRLPWVEDHPPLPNNYDVAKKRLDTLMKKLEKDGYYNEYDKVFDEWLEEGIIESLAEDEPIEVGHYLPHRHVIKLNSATTKLRPVFDASCRVNFHPSLNQCLEKGINLIELIPSILLRFRMNQVANSFYVDNCVTSLKNHEDLQSFIEDSRNIMANAKFDLRLWEHTMSEPTENIPVSNVLGLHWNTGKDTLEICLDSIKSLNIEKITKRVILSVSNRIFDPVGFTAPVLLFPKLLLQKAWISKLSWTSEVPQEVRKSFIDWLGNLNLLENLKIPRWLVQVPDTEIHSSSVHLFCDATWVKREDKWKPFVWNRVQEIRRLIPKNCWNYVPGLENPADLPSRGCSIKQLLHTKWWNGPSWLLNKQEDWPKQNYEIHEKFVSDETSKCSTSLLAKNKKEFYLVLSLFFKISTNYTTCGVVDELDDSERNILQLIQEECFEENKIGSLEIFKDNCGMYRLKTKISERKDLEDFRFPIILPSKHPVVSRLIHFYHIKNCHVGVQGLLSLLRQTFWIVGGRKSVKSVIWKCVVCRKIDTKRCESSPITLPEDRVKDVAIFDIVGIDLAGPLFLRNREKFNPPTACWWGGWWERLIRLLKQLLKKVLGKAVLTHDELACILCECEAVLNSRPLTYVSEDSNDLCPITPAMFLQGVQEVRVPDIDEIEANRFKRRYTYKKKLLENLKNRFRNEYLGNLYLTRKTLKNHNLKVGDVVLVENDLCKRTDWPLARIEKLLRGKDGEVRLLQLRTSTGNLLRPIQKVYALEVDENNTFRQRLTKPGQEENKESGDVEHKLNFEMIPERQENNPIKTSFNVNTDSFTQLRARLDKCHDLYKEFDETQFHIQLIEPSLDDQERIKFEGLYFDAVARANGYLECTIQHNERGNNLAPSSNDNPSHVAGSYDEYMSFYDSFKALIHDNQTLTDIERFHYLRSCLKGDAAQLIACLETTAANYTAAWKLLVDSKGIINSPNITPGMMVIMVEDNLPPMLWSLGRIQEVHPGEDNIVRVVTVKTAKGVFKRTVKKICILPLDN</sequence>
<evidence type="ECO:0000259" key="1">
    <source>
        <dbReference type="Pfam" id="PF17921"/>
    </source>
</evidence>
<dbReference type="Gene3D" id="1.10.340.70">
    <property type="match status" value="1"/>
</dbReference>
<reference evidence="3" key="1">
    <citation type="journal article" date="2023" name="Insect Mol. Biol.">
        <title>Genome sequencing provides insights into the evolution of gene families encoding plant cell wall-degrading enzymes in longhorned beetles.</title>
        <authorList>
            <person name="Shin N.R."/>
            <person name="Okamura Y."/>
            <person name="Kirsch R."/>
            <person name="Pauchet Y."/>
        </authorList>
    </citation>
    <scope>NUCLEOTIDE SEQUENCE</scope>
    <source>
        <strain evidence="3">MMC_N1</strain>
    </source>
</reference>
<dbReference type="Proteomes" id="UP001162164">
    <property type="component" value="Unassembled WGS sequence"/>
</dbReference>
<dbReference type="Pfam" id="PF17921">
    <property type="entry name" value="Integrase_H2C2"/>
    <property type="match status" value="1"/>
</dbReference>
<protein>
    <recommendedName>
        <fullName evidence="5">DUF5641 domain-containing protein</fullName>
    </recommendedName>
</protein>
<evidence type="ECO:0000313" key="4">
    <source>
        <dbReference type="Proteomes" id="UP001162164"/>
    </source>
</evidence>
<accession>A0ABQ9JT49</accession>
<evidence type="ECO:0000313" key="3">
    <source>
        <dbReference type="EMBL" id="KAJ8980837.1"/>
    </source>
</evidence>